<evidence type="ECO:0000313" key="5">
    <source>
        <dbReference type="EMBL" id="CAE8581224.1"/>
    </source>
</evidence>
<evidence type="ECO:0000313" key="7">
    <source>
        <dbReference type="Proteomes" id="UP000654075"/>
    </source>
</evidence>
<dbReference type="Proteomes" id="UP000626109">
    <property type="component" value="Unassembled WGS sequence"/>
</dbReference>
<evidence type="ECO:0000313" key="6">
    <source>
        <dbReference type="EMBL" id="CAE8644339.1"/>
    </source>
</evidence>
<evidence type="ECO:0000256" key="3">
    <source>
        <dbReference type="ARBA" id="ARBA00023187"/>
    </source>
</evidence>
<evidence type="ECO:0000256" key="1">
    <source>
        <dbReference type="ARBA" id="ARBA00022664"/>
    </source>
</evidence>
<dbReference type="EMBL" id="CAJNNW010002528">
    <property type="protein sequence ID" value="CAE8644339.1"/>
    <property type="molecule type" value="Genomic_DNA"/>
</dbReference>
<name>A0A813D3E8_POLGL</name>
<dbReference type="GO" id="GO:0003723">
    <property type="term" value="F:RNA binding"/>
    <property type="evidence" value="ECO:0007669"/>
    <property type="project" value="UniProtKB-KW"/>
</dbReference>
<dbReference type="EMBL" id="CAJNNV010000049">
    <property type="protein sequence ID" value="CAE8581224.1"/>
    <property type="molecule type" value="Genomic_DNA"/>
</dbReference>
<dbReference type="GO" id="GO:0008380">
    <property type="term" value="P:RNA splicing"/>
    <property type="evidence" value="ECO:0007669"/>
    <property type="project" value="UniProtKB-KW"/>
</dbReference>
<keyword evidence="7" id="KW-1185">Reference proteome</keyword>
<keyword evidence="2" id="KW-0694">RNA-binding</keyword>
<feature type="compositionally biased region" description="Basic and acidic residues" evidence="4">
    <location>
        <begin position="37"/>
        <end position="111"/>
    </location>
</feature>
<feature type="region of interest" description="Disordered" evidence="4">
    <location>
        <begin position="1"/>
        <end position="131"/>
    </location>
</feature>
<proteinExistence type="predicted"/>
<reference evidence="5" key="1">
    <citation type="submission" date="2021-02" db="EMBL/GenBank/DDBJ databases">
        <authorList>
            <person name="Dougan E. K."/>
            <person name="Rhodes N."/>
            <person name="Thang M."/>
            <person name="Chan C."/>
        </authorList>
    </citation>
    <scope>NUCLEOTIDE SEQUENCE</scope>
</reference>
<evidence type="ECO:0008006" key="8">
    <source>
        <dbReference type="Google" id="ProtNLM"/>
    </source>
</evidence>
<feature type="non-terminal residue" evidence="5">
    <location>
        <position position="256"/>
    </location>
</feature>
<dbReference type="PANTHER" id="PTHR23139">
    <property type="entry name" value="RNA-BINDING PROTEIN"/>
    <property type="match status" value="1"/>
</dbReference>
<gene>
    <name evidence="5" type="ORF">PGLA1383_LOCUS255</name>
    <name evidence="6" type="ORF">PGLA2088_LOCUS2976</name>
</gene>
<dbReference type="GO" id="GO:0006397">
    <property type="term" value="P:mRNA processing"/>
    <property type="evidence" value="ECO:0007669"/>
    <property type="project" value="UniProtKB-KW"/>
</dbReference>
<accession>A0A813D3E8</accession>
<keyword evidence="1" id="KW-0507">mRNA processing</keyword>
<protein>
    <recommendedName>
        <fullName evidence="8">C3H1-type domain-containing protein</fullName>
    </recommendedName>
</protein>
<sequence length="256" mass="28303">LICLRGHISLKMGRKSRSRSSSDDKDRRKRSRSRKEKGRDRDKDKDRDKEKEKEKEKEKDKDRGRKKDKEKDRDKEKDKDKDRTREKEKDKERQKEKEREKEKEKEKEKRSRSSSSGSSSEKSDDDSGSRGRLIWPMVVGLGSKSFQFLPPMLELVDVTEDLAPLVLESAPVASGTVAAAGAAASSGGFVPGQKMLGLPPPGLAGMLVPSALAARGPVTGAALANAQGKAQVCFNYTGGKCFRADCRFLHLGAGGR</sequence>
<dbReference type="Proteomes" id="UP000654075">
    <property type="component" value="Unassembled WGS sequence"/>
</dbReference>
<feature type="compositionally biased region" description="Basic residues" evidence="4">
    <location>
        <begin position="27"/>
        <end position="36"/>
    </location>
</feature>
<comment type="caution">
    <text evidence="5">The sequence shown here is derived from an EMBL/GenBank/DDBJ whole genome shotgun (WGS) entry which is preliminary data.</text>
</comment>
<evidence type="ECO:0000256" key="4">
    <source>
        <dbReference type="SAM" id="MobiDB-lite"/>
    </source>
</evidence>
<evidence type="ECO:0000256" key="2">
    <source>
        <dbReference type="ARBA" id="ARBA00022884"/>
    </source>
</evidence>
<dbReference type="AlphaFoldDB" id="A0A813D3E8"/>
<organism evidence="5 7">
    <name type="scientific">Polarella glacialis</name>
    <name type="common">Dinoflagellate</name>
    <dbReference type="NCBI Taxonomy" id="89957"/>
    <lineage>
        <taxon>Eukaryota</taxon>
        <taxon>Sar</taxon>
        <taxon>Alveolata</taxon>
        <taxon>Dinophyceae</taxon>
        <taxon>Suessiales</taxon>
        <taxon>Suessiaceae</taxon>
        <taxon>Polarella</taxon>
    </lineage>
</organism>
<keyword evidence="3" id="KW-0508">mRNA splicing</keyword>